<dbReference type="CDD" id="cd00776">
    <property type="entry name" value="AsxRS_core"/>
    <property type="match status" value="1"/>
</dbReference>
<dbReference type="Pfam" id="PF01336">
    <property type="entry name" value="tRNA_anti-codon"/>
    <property type="match status" value="1"/>
</dbReference>
<comment type="caution">
    <text evidence="11">The sequence shown here is derived from an EMBL/GenBank/DDBJ whole genome shotgun (WGS) entry which is preliminary data.</text>
</comment>
<protein>
    <recommendedName>
        <fullName evidence="9">Asparagine--tRNA ligase</fullName>
        <ecNumber evidence="9">6.1.1.22</ecNumber>
    </recommendedName>
    <alternativeName>
        <fullName evidence="9">Asparaginyl-tRNA synthetase</fullName>
        <shortName evidence="9">AsnRS</shortName>
    </alternativeName>
</protein>
<dbReference type="GO" id="GO:0004816">
    <property type="term" value="F:asparagine-tRNA ligase activity"/>
    <property type="evidence" value="ECO:0007669"/>
    <property type="project" value="UniProtKB-UniRule"/>
</dbReference>
<evidence type="ECO:0000256" key="1">
    <source>
        <dbReference type="ARBA" id="ARBA00008226"/>
    </source>
</evidence>
<dbReference type="SUPFAM" id="SSF50249">
    <property type="entry name" value="Nucleic acid-binding proteins"/>
    <property type="match status" value="1"/>
</dbReference>
<dbReference type="Pfam" id="PF00152">
    <property type="entry name" value="tRNA-synt_2"/>
    <property type="match status" value="1"/>
</dbReference>
<dbReference type="PANTHER" id="PTHR22594:SF34">
    <property type="entry name" value="ASPARAGINE--TRNA LIGASE, MITOCHONDRIAL-RELATED"/>
    <property type="match status" value="1"/>
</dbReference>
<keyword evidence="6 9" id="KW-0067">ATP-binding</keyword>
<keyword evidence="7 9" id="KW-0648">Protein biosynthesis</keyword>
<dbReference type="GO" id="GO:0005524">
    <property type="term" value="F:ATP binding"/>
    <property type="evidence" value="ECO:0007669"/>
    <property type="project" value="UniProtKB-UniRule"/>
</dbReference>
<dbReference type="GO" id="GO:0005737">
    <property type="term" value="C:cytoplasm"/>
    <property type="evidence" value="ECO:0007669"/>
    <property type="project" value="UniProtKB-SubCell"/>
</dbReference>
<organism evidence="11 12">
    <name type="scientific">Spiroplasma platyhelix PALS-1</name>
    <dbReference type="NCBI Taxonomy" id="1276218"/>
    <lineage>
        <taxon>Bacteria</taxon>
        <taxon>Bacillati</taxon>
        <taxon>Mycoplasmatota</taxon>
        <taxon>Mollicutes</taxon>
        <taxon>Entomoplasmatales</taxon>
        <taxon>Spiroplasmataceae</taxon>
        <taxon>Spiroplasma</taxon>
    </lineage>
</organism>
<dbReference type="EC" id="6.1.1.22" evidence="9"/>
<keyword evidence="5 9" id="KW-0547">Nucleotide-binding</keyword>
<dbReference type="AlphaFoldDB" id="A0A846U0W5"/>
<dbReference type="NCBIfam" id="NF003037">
    <property type="entry name" value="PRK03932.1"/>
    <property type="match status" value="1"/>
</dbReference>
<dbReference type="FunFam" id="3.30.930.10:FF:000016">
    <property type="entry name" value="Asparagine--tRNA ligase"/>
    <property type="match status" value="1"/>
</dbReference>
<evidence type="ECO:0000256" key="7">
    <source>
        <dbReference type="ARBA" id="ARBA00022917"/>
    </source>
</evidence>
<proteinExistence type="inferred from homology"/>
<feature type="domain" description="Aminoacyl-transfer RNA synthetases class-II family profile" evidence="10">
    <location>
        <begin position="134"/>
        <end position="459"/>
    </location>
</feature>
<dbReference type="SUPFAM" id="SSF55681">
    <property type="entry name" value="Class II aaRS and biotin synthetases"/>
    <property type="match status" value="1"/>
</dbReference>
<dbReference type="GO" id="GO:0003676">
    <property type="term" value="F:nucleic acid binding"/>
    <property type="evidence" value="ECO:0007669"/>
    <property type="project" value="InterPro"/>
</dbReference>
<evidence type="ECO:0000256" key="4">
    <source>
        <dbReference type="ARBA" id="ARBA00022598"/>
    </source>
</evidence>
<sequence>MVIVAIKQLYNNDNEATKVVTIQGWVKSNRNGNKVGFLDINDGSTLKTLQVVYNVENPAWKQLIEVTTGSAISVTGEIVLTDKAQQPFELKLQSLDFLNLADKNYPIQKKAHSHEFLREQAHLRSRTDTFLAIFKVRNQIAFAIHQFLQNSDFIYLNSPIITANDAEGAGENFIVTTITSDQYEKDFFGKKAALTVSGQLNAEAYAQAFKKVYTFGPTFRAENSNTTRHAAEFWMIEPEVAFADLESTIKLAKDLVISVVSNVLENCPAEVDFFNQRLKSTEQSQDNLMKRLAMLTKAESYKVLTYTEVIEILLKAKEQGKEFIFNDIKWGMDLQSEHERYLCEEVSKGPVFVTNYPQDIKAFYMKANPISQDTPERRTVAAMDLLVPGIGELIGGSVREDDYDKLIANKKQFKIENNDLQWYFDLRKSGFAPSAGFGLGLERLIMLITGINNIRDVIPFPRTPNNLTF</sequence>
<name>A0A846U0W5_9MOLU</name>
<accession>A0A846U0W5</accession>
<dbReference type="PANTHER" id="PTHR22594">
    <property type="entry name" value="ASPARTYL/LYSYL-TRNA SYNTHETASE"/>
    <property type="match status" value="1"/>
</dbReference>
<evidence type="ECO:0000256" key="6">
    <source>
        <dbReference type="ARBA" id="ARBA00022840"/>
    </source>
</evidence>
<dbReference type="InterPro" id="IPR045864">
    <property type="entry name" value="aa-tRNA-synth_II/BPL/LPL"/>
</dbReference>
<comment type="similarity">
    <text evidence="1 9">Belongs to the class-II aminoacyl-tRNA synthetase family.</text>
</comment>
<dbReference type="CDD" id="cd04318">
    <property type="entry name" value="EcAsnRS_like_N"/>
    <property type="match status" value="1"/>
</dbReference>
<comment type="subunit">
    <text evidence="2 9">Homodimer.</text>
</comment>
<dbReference type="PROSITE" id="PS50862">
    <property type="entry name" value="AA_TRNA_LIGASE_II"/>
    <property type="match status" value="1"/>
</dbReference>
<dbReference type="Proteomes" id="UP000584587">
    <property type="component" value="Unassembled WGS sequence"/>
</dbReference>
<reference evidence="11 12" key="1">
    <citation type="submission" date="2020-04" db="EMBL/GenBank/DDBJ databases">
        <title>Complete genome sequence of Spiroplasma platyhelix ATCC 51748, an insect isolate.</title>
        <authorList>
            <person name="Green E.A."/>
            <person name="Klassen J.L."/>
        </authorList>
    </citation>
    <scope>NUCLEOTIDE SEQUENCE [LARGE SCALE GENOMIC DNA]</scope>
    <source>
        <strain evidence="11 12">PALS-1</strain>
    </source>
</reference>
<comment type="catalytic activity">
    <reaction evidence="9">
        <text>tRNA(Asn) + L-asparagine + ATP = L-asparaginyl-tRNA(Asn) + AMP + diphosphate + H(+)</text>
        <dbReference type="Rhea" id="RHEA:11180"/>
        <dbReference type="Rhea" id="RHEA-COMP:9659"/>
        <dbReference type="Rhea" id="RHEA-COMP:9674"/>
        <dbReference type="ChEBI" id="CHEBI:15378"/>
        <dbReference type="ChEBI" id="CHEBI:30616"/>
        <dbReference type="ChEBI" id="CHEBI:33019"/>
        <dbReference type="ChEBI" id="CHEBI:58048"/>
        <dbReference type="ChEBI" id="CHEBI:78442"/>
        <dbReference type="ChEBI" id="CHEBI:78515"/>
        <dbReference type="ChEBI" id="CHEBI:456215"/>
        <dbReference type="EC" id="6.1.1.22"/>
    </reaction>
</comment>
<dbReference type="InterPro" id="IPR004365">
    <property type="entry name" value="NA-bd_OB_tRNA"/>
</dbReference>
<keyword evidence="3 9" id="KW-0963">Cytoplasm</keyword>
<dbReference type="EMBL" id="JAAVVK010000001">
    <property type="protein sequence ID" value="NKE38159.1"/>
    <property type="molecule type" value="Genomic_DNA"/>
</dbReference>
<evidence type="ECO:0000313" key="12">
    <source>
        <dbReference type="Proteomes" id="UP000584587"/>
    </source>
</evidence>
<evidence type="ECO:0000313" key="11">
    <source>
        <dbReference type="EMBL" id="NKE38159.1"/>
    </source>
</evidence>
<dbReference type="GO" id="GO:0006421">
    <property type="term" value="P:asparaginyl-tRNA aminoacylation"/>
    <property type="evidence" value="ECO:0007669"/>
    <property type="project" value="UniProtKB-UniRule"/>
</dbReference>
<dbReference type="Gene3D" id="2.40.50.140">
    <property type="entry name" value="Nucleic acid-binding proteins"/>
    <property type="match status" value="1"/>
</dbReference>
<evidence type="ECO:0000256" key="9">
    <source>
        <dbReference type="HAMAP-Rule" id="MF_00534"/>
    </source>
</evidence>
<dbReference type="PRINTS" id="PR01042">
    <property type="entry name" value="TRNASYNTHASP"/>
</dbReference>
<evidence type="ECO:0000256" key="8">
    <source>
        <dbReference type="ARBA" id="ARBA00023146"/>
    </source>
</evidence>
<dbReference type="NCBIfam" id="TIGR00457">
    <property type="entry name" value="asnS"/>
    <property type="match status" value="1"/>
</dbReference>
<evidence type="ECO:0000259" key="10">
    <source>
        <dbReference type="PROSITE" id="PS50862"/>
    </source>
</evidence>
<evidence type="ECO:0000256" key="5">
    <source>
        <dbReference type="ARBA" id="ARBA00022741"/>
    </source>
</evidence>
<comment type="subcellular location">
    <subcellularLocation>
        <location evidence="9">Cytoplasm</location>
    </subcellularLocation>
</comment>
<keyword evidence="4 9" id="KW-0436">Ligase</keyword>
<dbReference type="InterPro" id="IPR004522">
    <property type="entry name" value="Asn-tRNA-ligase"/>
</dbReference>
<keyword evidence="8 9" id="KW-0030">Aminoacyl-tRNA synthetase</keyword>
<dbReference type="InterPro" id="IPR002312">
    <property type="entry name" value="Asp/Asn-tRNA-synth_IIb"/>
</dbReference>
<keyword evidence="12" id="KW-1185">Reference proteome</keyword>
<dbReference type="RefSeq" id="WP_168104972.1">
    <property type="nucleotide sequence ID" value="NZ_CP051215.1"/>
</dbReference>
<dbReference type="Gene3D" id="3.30.930.10">
    <property type="entry name" value="Bira Bifunctional Protein, Domain 2"/>
    <property type="match status" value="1"/>
</dbReference>
<dbReference type="InterPro" id="IPR012340">
    <property type="entry name" value="NA-bd_OB-fold"/>
</dbReference>
<evidence type="ECO:0000256" key="2">
    <source>
        <dbReference type="ARBA" id="ARBA00011738"/>
    </source>
</evidence>
<dbReference type="InterPro" id="IPR006195">
    <property type="entry name" value="aa-tRNA-synth_II"/>
</dbReference>
<dbReference type="HAMAP" id="MF_00534">
    <property type="entry name" value="Asn_tRNA_synth"/>
    <property type="match status" value="1"/>
</dbReference>
<evidence type="ECO:0000256" key="3">
    <source>
        <dbReference type="ARBA" id="ARBA00022490"/>
    </source>
</evidence>
<dbReference type="InterPro" id="IPR004364">
    <property type="entry name" value="Aa-tRNA-synt_II"/>
</dbReference>
<gene>
    <name evidence="9 11" type="primary">asnS</name>
    <name evidence="11" type="ORF">HER12_00095</name>
</gene>